<proteinExistence type="predicted"/>
<keyword evidence="1" id="KW-0472">Membrane</keyword>
<keyword evidence="1" id="KW-1133">Transmembrane helix</keyword>
<dbReference type="Proteomes" id="UP001523392">
    <property type="component" value="Unassembled WGS sequence"/>
</dbReference>
<sequence length="66" mass="7209">MAAWLWSLGTLLVALGLAAHLFGWDTLLWLPAQAFEAVRAEPGTYGLVALGVVLMVLARLTSRWRS</sequence>
<gene>
    <name evidence="2" type="ORF">JYK14_11495</name>
</gene>
<comment type="caution">
    <text evidence="2">The sequence shown here is derived from an EMBL/GenBank/DDBJ whole genome shotgun (WGS) entry which is preliminary data.</text>
</comment>
<name>A0ABT1D4B9_9PROT</name>
<protein>
    <recommendedName>
        <fullName evidence="4">DUF3995 domain-containing protein</fullName>
    </recommendedName>
</protein>
<accession>A0ABT1D4B9</accession>
<organism evidence="2 3">
    <name type="scientific">Siccirubricoccus soli</name>
    <dbReference type="NCBI Taxonomy" id="2899147"/>
    <lineage>
        <taxon>Bacteria</taxon>
        <taxon>Pseudomonadati</taxon>
        <taxon>Pseudomonadota</taxon>
        <taxon>Alphaproteobacteria</taxon>
        <taxon>Acetobacterales</taxon>
        <taxon>Roseomonadaceae</taxon>
        <taxon>Siccirubricoccus</taxon>
    </lineage>
</organism>
<evidence type="ECO:0000313" key="2">
    <source>
        <dbReference type="EMBL" id="MCO6416778.1"/>
    </source>
</evidence>
<evidence type="ECO:0000313" key="3">
    <source>
        <dbReference type="Proteomes" id="UP001523392"/>
    </source>
</evidence>
<keyword evidence="1" id="KW-0812">Transmembrane</keyword>
<reference evidence="2 3" key="1">
    <citation type="submission" date="2021-12" db="EMBL/GenBank/DDBJ databases">
        <title>Siccirubricoccus leaddurans sp. nov., a high concentration Zn2+ tolerance bacterium.</title>
        <authorList>
            <person name="Cao Y."/>
        </authorList>
    </citation>
    <scope>NUCLEOTIDE SEQUENCE [LARGE SCALE GENOMIC DNA]</scope>
    <source>
        <strain evidence="2 3">KC 17139</strain>
    </source>
</reference>
<dbReference type="RefSeq" id="WP_252953410.1">
    <property type="nucleotide sequence ID" value="NZ_JAFIRR010000068.1"/>
</dbReference>
<keyword evidence="3" id="KW-1185">Reference proteome</keyword>
<dbReference type="EMBL" id="JAFIRR010000068">
    <property type="protein sequence ID" value="MCO6416778.1"/>
    <property type="molecule type" value="Genomic_DNA"/>
</dbReference>
<evidence type="ECO:0000256" key="1">
    <source>
        <dbReference type="SAM" id="Phobius"/>
    </source>
</evidence>
<evidence type="ECO:0008006" key="4">
    <source>
        <dbReference type="Google" id="ProtNLM"/>
    </source>
</evidence>
<feature type="transmembrane region" description="Helical" evidence="1">
    <location>
        <begin position="42"/>
        <end position="60"/>
    </location>
</feature>